<keyword evidence="1" id="KW-0732">Signal</keyword>
<evidence type="ECO:0000313" key="2">
    <source>
        <dbReference type="EMBL" id="TCL39244.1"/>
    </source>
</evidence>
<feature type="chain" id="PRO_5039040514" description="Spore germination protein D" evidence="1">
    <location>
        <begin position="26"/>
        <end position="113"/>
    </location>
</feature>
<dbReference type="Proteomes" id="UP000295063">
    <property type="component" value="Unassembled WGS sequence"/>
</dbReference>
<reference evidence="2 3" key="1">
    <citation type="submission" date="2019-03" db="EMBL/GenBank/DDBJ databases">
        <title>Genomic Encyclopedia of Type Strains, Phase IV (KMG-IV): sequencing the most valuable type-strain genomes for metagenomic binning, comparative biology and taxonomic classification.</title>
        <authorList>
            <person name="Goeker M."/>
        </authorList>
    </citation>
    <scope>NUCLEOTIDE SEQUENCE [LARGE SCALE GENOMIC DNA]</scope>
    <source>
        <strain evidence="2 3">DSM 15969</strain>
    </source>
</reference>
<protein>
    <recommendedName>
        <fullName evidence="4">Spore germination protein D</fullName>
    </recommendedName>
</protein>
<organism evidence="2 3">
    <name type="scientific">Anaerospora hongkongensis</name>
    <dbReference type="NCBI Taxonomy" id="244830"/>
    <lineage>
        <taxon>Bacteria</taxon>
        <taxon>Bacillati</taxon>
        <taxon>Bacillota</taxon>
        <taxon>Negativicutes</taxon>
        <taxon>Selenomonadales</taxon>
        <taxon>Sporomusaceae</taxon>
        <taxon>Anaerospora</taxon>
    </lineage>
</organism>
<gene>
    <name evidence="2" type="ORF">EV210_102154</name>
</gene>
<dbReference type="PROSITE" id="PS51257">
    <property type="entry name" value="PROKAR_LIPOPROTEIN"/>
    <property type="match status" value="1"/>
</dbReference>
<keyword evidence="3" id="KW-1185">Reference proteome</keyword>
<dbReference type="RefSeq" id="WP_132075461.1">
    <property type="nucleotide sequence ID" value="NZ_DAMAKO010000005.1"/>
</dbReference>
<evidence type="ECO:0000313" key="3">
    <source>
        <dbReference type="Proteomes" id="UP000295063"/>
    </source>
</evidence>
<name>A0A4V2Q8Y7_9FIRM</name>
<evidence type="ECO:0008006" key="4">
    <source>
        <dbReference type="Google" id="ProtNLM"/>
    </source>
</evidence>
<sequence length="113" mass="12940">MFNRLRIVFALLVLGTMIVSGCGTAPQQKPAQPMEQMQEMSEDAWNNMMKNRPEMMKKAMSNPEMRATMVKMMSEPEMKQPMLDIMADPAMKDVVRSMMKDPRIKPTAQEALK</sequence>
<dbReference type="AlphaFoldDB" id="A0A4V2Q8Y7"/>
<feature type="signal peptide" evidence="1">
    <location>
        <begin position="1"/>
        <end position="25"/>
    </location>
</feature>
<comment type="caution">
    <text evidence="2">The sequence shown here is derived from an EMBL/GenBank/DDBJ whole genome shotgun (WGS) entry which is preliminary data.</text>
</comment>
<proteinExistence type="predicted"/>
<evidence type="ECO:0000256" key="1">
    <source>
        <dbReference type="SAM" id="SignalP"/>
    </source>
</evidence>
<accession>A0A4V2Q8Y7</accession>
<dbReference type="EMBL" id="SLUI01000002">
    <property type="protein sequence ID" value="TCL39244.1"/>
    <property type="molecule type" value="Genomic_DNA"/>
</dbReference>